<proteinExistence type="predicted"/>
<organism evidence="1 2">
    <name type="scientific">Riccia fluitans</name>
    <dbReference type="NCBI Taxonomy" id="41844"/>
    <lineage>
        <taxon>Eukaryota</taxon>
        <taxon>Viridiplantae</taxon>
        <taxon>Streptophyta</taxon>
        <taxon>Embryophyta</taxon>
        <taxon>Marchantiophyta</taxon>
        <taxon>Marchantiopsida</taxon>
        <taxon>Marchantiidae</taxon>
        <taxon>Marchantiales</taxon>
        <taxon>Ricciaceae</taxon>
        <taxon>Riccia</taxon>
    </lineage>
</organism>
<comment type="caution">
    <text evidence="1">The sequence shown here is derived from an EMBL/GenBank/DDBJ whole genome shotgun (WGS) entry which is preliminary data.</text>
</comment>
<evidence type="ECO:0000313" key="1">
    <source>
        <dbReference type="EMBL" id="KAL2624404.1"/>
    </source>
</evidence>
<name>A0ABD1YCA3_9MARC</name>
<reference evidence="1 2" key="1">
    <citation type="submission" date="2024-09" db="EMBL/GenBank/DDBJ databases">
        <title>Chromosome-scale assembly of Riccia fluitans.</title>
        <authorList>
            <person name="Paukszto L."/>
            <person name="Sawicki J."/>
            <person name="Karawczyk K."/>
            <person name="Piernik-Szablinska J."/>
            <person name="Szczecinska M."/>
            <person name="Mazdziarz M."/>
        </authorList>
    </citation>
    <scope>NUCLEOTIDE SEQUENCE [LARGE SCALE GENOMIC DNA]</scope>
    <source>
        <strain evidence="1">Rf_01</strain>
        <tissue evidence="1">Aerial parts of the thallus</tissue>
    </source>
</reference>
<protein>
    <submittedName>
        <fullName evidence="1">Uncharacterized protein</fullName>
    </submittedName>
</protein>
<dbReference type="EMBL" id="JBHFFA010000005">
    <property type="protein sequence ID" value="KAL2624404.1"/>
    <property type="molecule type" value="Genomic_DNA"/>
</dbReference>
<dbReference type="Proteomes" id="UP001605036">
    <property type="component" value="Unassembled WGS sequence"/>
</dbReference>
<dbReference type="AlphaFoldDB" id="A0ABD1YCA3"/>
<accession>A0ABD1YCA3</accession>
<sequence>MSDLPSEAFLDDDNVDSEVDIIPSTLDINFESDTATNEMRDKLIAQGQARALLDKRPESMREDEWVDLCSRV</sequence>
<gene>
    <name evidence="1" type="ORF">R1flu_008649</name>
</gene>
<evidence type="ECO:0000313" key="2">
    <source>
        <dbReference type="Proteomes" id="UP001605036"/>
    </source>
</evidence>
<keyword evidence="2" id="KW-1185">Reference proteome</keyword>